<gene>
    <name evidence="1" type="ORF">HBH39_19255</name>
</gene>
<evidence type="ECO:0000313" key="2">
    <source>
        <dbReference type="Proteomes" id="UP000502608"/>
    </source>
</evidence>
<keyword evidence="1" id="KW-0614">Plasmid</keyword>
<proteinExistence type="predicted"/>
<geneLocation type="plasmid" evidence="1 2">
    <name>pPN3F2_2</name>
</geneLocation>
<dbReference type="KEGG" id="saes:HBH39_19255"/>
<reference evidence="1 2" key="1">
    <citation type="submission" date="2020-03" db="EMBL/GenBank/DDBJ databases">
        <title>Complete genome sequence of Shewanella sp.</title>
        <authorList>
            <person name="Kim Y.-S."/>
            <person name="Kim S.-J."/>
            <person name="Jung H.-K."/>
            <person name="Kim K.-H."/>
        </authorList>
    </citation>
    <scope>NUCLEOTIDE SEQUENCE [LARGE SCALE GENOMIC DNA]</scope>
    <source>
        <strain evidence="1 2">PN3F2</strain>
        <plasmid evidence="1 2">pPN3F2_2</plasmid>
    </source>
</reference>
<evidence type="ECO:0000313" key="1">
    <source>
        <dbReference type="EMBL" id="QIR16615.1"/>
    </source>
</evidence>
<dbReference type="EMBL" id="CP050315">
    <property type="protein sequence ID" value="QIR16615.1"/>
    <property type="molecule type" value="Genomic_DNA"/>
</dbReference>
<dbReference type="Proteomes" id="UP000502608">
    <property type="component" value="Plasmid pPN3F2_2"/>
</dbReference>
<accession>A0A6G9QRD9</accession>
<keyword evidence="2" id="KW-1185">Reference proteome</keyword>
<sequence>MQDPEIDFLLKEKKLTLSFDECIYFAQKSLDFDQFTQRYPFHYNRAFENDWLELCSLQFSLSNVTKITEIECLNAAARSGHMFIFREFFPHHYTYALNEGLLKSCKQEIDFTSLLNKKDLKRHFALVKSKEKAKADKLTWIMESSLAQKGKQKDLGYKPRASFHKFLEDHDYELTMPLSEDVTLALEECRDLDELRLKYPKEYNKAVRQSWISRCKVILNKKKPKDESVQILPISFIKHSITREDCIADARKYETRTDWQNNSFQIHNRARKMNWLSDCCRHMKQK</sequence>
<organism evidence="1 2">
    <name type="scientific">Shewanella aestuarii</name>
    <dbReference type="NCBI Taxonomy" id="1028752"/>
    <lineage>
        <taxon>Bacteria</taxon>
        <taxon>Pseudomonadati</taxon>
        <taxon>Pseudomonadota</taxon>
        <taxon>Gammaproteobacteria</taxon>
        <taxon>Alteromonadales</taxon>
        <taxon>Shewanellaceae</taxon>
        <taxon>Shewanella</taxon>
    </lineage>
</organism>
<dbReference type="AlphaFoldDB" id="A0A6G9QRD9"/>
<name>A0A6G9QRD9_9GAMM</name>
<protein>
    <submittedName>
        <fullName evidence="1">Uncharacterized protein</fullName>
    </submittedName>
</protein>
<dbReference type="RefSeq" id="WP_167680443.1">
    <property type="nucleotide sequence ID" value="NZ_CP050315.1"/>
</dbReference>